<comment type="caution">
    <text evidence="2">The sequence shown here is derived from an EMBL/GenBank/DDBJ whole genome shotgun (WGS) entry which is preliminary data.</text>
</comment>
<evidence type="ECO:0000313" key="2">
    <source>
        <dbReference type="EMBL" id="KWU48849.1"/>
    </source>
</evidence>
<dbReference type="EMBL" id="LRMR01000030">
    <property type="protein sequence ID" value="KWU48849.1"/>
    <property type="molecule type" value="Genomic_DNA"/>
</dbReference>
<evidence type="ECO:0000313" key="3">
    <source>
        <dbReference type="Proteomes" id="UP000067111"/>
    </source>
</evidence>
<name>A0A0X7JZH2_9PSED</name>
<feature type="region of interest" description="Disordered" evidence="1">
    <location>
        <begin position="33"/>
        <end position="52"/>
    </location>
</feature>
<protein>
    <submittedName>
        <fullName evidence="2">Uncharacterized protein</fullName>
    </submittedName>
</protein>
<proteinExistence type="predicted"/>
<dbReference type="RefSeq" id="WP_060755910.1">
    <property type="nucleotide sequence ID" value="NZ_LRMR01000030.1"/>
</dbReference>
<gene>
    <name evidence="2" type="ORF">AWV77_19995</name>
</gene>
<dbReference type="OrthoDB" id="9874851at2"/>
<sequence>MINIQISLPDQTLLKAIAAASKRGLSLDEYIDMQLSGDDSPPESSPNIASPDPVEDLARTLFLAAIERPEGAPPFLVEELYKQLDLSPWEARSTGTRIRLGKAFMRLVKAQPEGGRLRDDAQVRISIGEKTAQNQQTYRLTRAG</sequence>
<organism evidence="2 3">
    <name type="scientific">Pseudomonas palleroniana</name>
    <dbReference type="NCBI Taxonomy" id="191390"/>
    <lineage>
        <taxon>Bacteria</taxon>
        <taxon>Pseudomonadati</taxon>
        <taxon>Pseudomonadota</taxon>
        <taxon>Gammaproteobacteria</taxon>
        <taxon>Pseudomonadales</taxon>
        <taxon>Pseudomonadaceae</taxon>
        <taxon>Pseudomonas</taxon>
    </lineage>
</organism>
<reference evidence="3" key="1">
    <citation type="submission" date="2016-01" db="EMBL/GenBank/DDBJ databases">
        <authorList>
            <person name="Gamez R.M."/>
            <person name="Rodriguez F."/>
            <person name="Bernal J.F."/>
            <person name="Agarwala R."/>
            <person name="Landsman D."/>
            <person name="Marino-Ramirez L."/>
        </authorList>
    </citation>
    <scope>NUCLEOTIDE SEQUENCE [LARGE SCALE GENOMIC DNA]</scope>
    <source>
        <strain evidence="3">Ps006</strain>
    </source>
</reference>
<accession>A0A0X7JZH2</accession>
<dbReference type="AlphaFoldDB" id="A0A0X7JZH2"/>
<evidence type="ECO:0000256" key="1">
    <source>
        <dbReference type="SAM" id="MobiDB-lite"/>
    </source>
</evidence>
<dbReference type="Proteomes" id="UP000067111">
    <property type="component" value="Unassembled WGS sequence"/>
</dbReference>